<evidence type="ECO:0000259" key="4">
    <source>
        <dbReference type="PROSITE" id="PS51292"/>
    </source>
</evidence>
<feature type="non-terminal residue" evidence="5">
    <location>
        <position position="104"/>
    </location>
</feature>
<keyword evidence="3" id="KW-0862">Zinc</keyword>
<evidence type="ECO:0000313" key="6">
    <source>
        <dbReference type="Proteomes" id="UP001558613"/>
    </source>
</evidence>
<evidence type="ECO:0000256" key="2">
    <source>
        <dbReference type="ARBA" id="ARBA00022771"/>
    </source>
</evidence>
<keyword evidence="2" id="KW-0863">Zinc-finger</keyword>
<dbReference type="SMART" id="SM00744">
    <property type="entry name" value="RINGv"/>
    <property type="match status" value="1"/>
</dbReference>
<organism evidence="5 6">
    <name type="scientific">Cirrhinus molitorella</name>
    <name type="common">mud carp</name>
    <dbReference type="NCBI Taxonomy" id="172907"/>
    <lineage>
        <taxon>Eukaryota</taxon>
        <taxon>Metazoa</taxon>
        <taxon>Chordata</taxon>
        <taxon>Craniata</taxon>
        <taxon>Vertebrata</taxon>
        <taxon>Euteleostomi</taxon>
        <taxon>Actinopterygii</taxon>
        <taxon>Neopterygii</taxon>
        <taxon>Teleostei</taxon>
        <taxon>Ostariophysi</taxon>
        <taxon>Cypriniformes</taxon>
        <taxon>Cyprinidae</taxon>
        <taxon>Labeoninae</taxon>
        <taxon>Labeonini</taxon>
        <taxon>Cirrhinus</taxon>
    </lineage>
</organism>
<dbReference type="PROSITE" id="PS51292">
    <property type="entry name" value="ZF_RING_CH"/>
    <property type="match status" value="1"/>
</dbReference>
<feature type="domain" description="RING-CH-type" evidence="4">
    <location>
        <begin position="19"/>
        <end position="83"/>
    </location>
</feature>
<sequence>MEKGYEILSNNTYTNTVSVNITEESECFICRDVGLVGEDPLRTFCDCKNLVAHHSCLLTWIKKGLGQEERLRCSVCNAETDLQAGFLRVYKSEMFKFGLRKGGT</sequence>
<dbReference type="Proteomes" id="UP001558613">
    <property type="component" value="Unassembled WGS sequence"/>
</dbReference>
<evidence type="ECO:0000313" key="5">
    <source>
        <dbReference type="EMBL" id="KAL1272903.1"/>
    </source>
</evidence>
<gene>
    <name evidence="5" type="ORF">QQF64_028765</name>
</gene>
<name>A0ABR3N7X1_9TELE</name>
<comment type="caution">
    <text evidence="5">The sequence shown here is derived from an EMBL/GenBank/DDBJ whole genome shotgun (WGS) entry which is preliminary data.</text>
</comment>
<protein>
    <recommendedName>
        <fullName evidence="4">RING-CH-type domain-containing protein</fullName>
    </recommendedName>
</protein>
<proteinExistence type="predicted"/>
<dbReference type="InterPro" id="IPR013083">
    <property type="entry name" value="Znf_RING/FYVE/PHD"/>
</dbReference>
<dbReference type="Pfam" id="PF12906">
    <property type="entry name" value="RINGv"/>
    <property type="match status" value="1"/>
</dbReference>
<dbReference type="EMBL" id="JAYMGO010000006">
    <property type="protein sequence ID" value="KAL1272903.1"/>
    <property type="molecule type" value="Genomic_DNA"/>
</dbReference>
<evidence type="ECO:0000256" key="3">
    <source>
        <dbReference type="ARBA" id="ARBA00022833"/>
    </source>
</evidence>
<evidence type="ECO:0000256" key="1">
    <source>
        <dbReference type="ARBA" id="ARBA00022723"/>
    </source>
</evidence>
<keyword evidence="6" id="KW-1185">Reference proteome</keyword>
<dbReference type="SUPFAM" id="SSF57850">
    <property type="entry name" value="RING/U-box"/>
    <property type="match status" value="1"/>
</dbReference>
<keyword evidence="1" id="KW-0479">Metal-binding</keyword>
<dbReference type="Gene3D" id="3.30.40.10">
    <property type="entry name" value="Zinc/RING finger domain, C3HC4 (zinc finger)"/>
    <property type="match status" value="1"/>
</dbReference>
<dbReference type="InterPro" id="IPR011016">
    <property type="entry name" value="Znf_RING-CH"/>
</dbReference>
<accession>A0ABR3N7X1</accession>
<reference evidence="5 6" key="1">
    <citation type="submission" date="2023-09" db="EMBL/GenBank/DDBJ databases">
        <authorList>
            <person name="Wang M."/>
        </authorList>
    </citation>
    <scope>NUCLEOTIDE SEQUENCE [LARGE SCALE GENOMIC DNA]</scope>
    <source>
        <strain evidence="5">GT-2023</strain>
        <tissue evidence="5">Liver</tissue>
    </source>
</reference>